<reference evidence="2" key="1">
    <citation type="submission" date="2017-02" db="EMBL/GenBank/DDBJ databases">
        <title>Delving into the versatile metabolic prowess of the omnipresent phylum Bacteroidetes.</title>
        <authorList>
            <person name="Nobu M.K."/>
            <person name="Mei R."/>
            <person name="Narihiro T."/>
            <person name="Kuroda K."/>
            <person name="Liu W.-T."/>
        </authorList>
    </citation>
    <scope>NUCLEOTIDE SEQUENCE</scope>
    <source>
        <strain evidence="2">ADurb.Bin131</strain>
    </source>
</reference>
<evidence type="ECO:0000313" key="2">
    <source>
        <dbReference type="EMBL" id="OQB72270.1"/>
    </source>
</evidence>
<comment type="caution">
    <text evidence="2">The sequence shown here is derived from an EMBL/GenBank/DDBJ whole genome shotgun (WGS) entry which is preliminary data.</text>
</comment>
<evidence type="ECO:0000259" key="1">
    <source>
        <dbReference type="Pfam" id="PF12705"/>
    </source>
</evidence>
<dbReference type="GO" id="GO:0016787">
    <property type="term" value="F:hydrolase activity"/>
    <property type="evidence" value="ECO:0007669"/>
    <property type="project" value="UniProtKB-KW"/>
</dbReference>
<organism evidence="2">
    <name type="scientific">candidate division TA06 bacterium ADurb.Bin131</name>
    <dbReference type="NCBI Taxonomy" id="1852827"/>
    <lineage>
        <taxon>Bacteria</taxon>
        <taxon>Bacteria division TA06</taxon>
    </lineage>
</organism>
<keyword evidence="2" id="KW-0378">Hydrolase</keyword>
<keyword evidence="2" id="KW-0067">ATP-binding</keyword>
<protein>
    <submittedName>
        <fullName evidence="2">ATP-dependent helicase/deoxyribonuclease subunit B</fullName>
        <ecNumber evidence="2">3.6.4.12</ecNumber>
    </submittedName>
</protein>
<dbReference type="AlphaFoldDB" id="A0A1V6C613"/>
<dbReference type="InterPro" id="IPR038726">
    <property type="entry name" value="PDDEXK_AddAB-type"/>
</dbReference>
<dbReference type="EMBL" id="MWDQ01000136">
    <property type="protein sequence ID" value="OQB72270.1"/>
    <property type="molecule type" value="Genomic_DNA"/>
</dbReference>
<feature type="domain" description="PD-(D/E)XK endonuclease-like" evidence="1">
    <location>
        <begin position="618"/>
        <end position="882"/>
    </location>
</feature>
<accession>A0A1V6C613</accession>
<dbReference type="InterPro" id="IPR027417">
    <property type="entry name" value="P-loop_NTPase"/>
</dbReference>
<proteinExistence type="predicted"/>
<dbReference type="GO" id="GO:0003678">
    <property type="term" value="F:DNA helicase activity"/>
    <property type="evidence" value="ECO:0007669"/>
    <property type="project" value="UniProtKB-EC"/>
</dbReference>
<keyword evidence="2" id="KW-0347">Helicase</keyword>
<name>A0A1V6C613_UNCT6</name>
<keyword evidence="2" id="KW-0547">Nucleotide-binding</keyword>
<dbReference type="Pfam" id="PF12705">
    <property type="entry name" value="PDDEXK_1"/>
    <property type="match status" value="1"/>
</dbReference>
<sequence>MNEKNNRYLLVFPFSFDNRTGYIVEKFFKDKIDFSNVIHLTSRQARIADFRTRLALSIKKPIIPPASFPIKAFAAKVVNEKTKYRLISPIEQILILFNLSRTISGNMNVNPVTFSILLRLFIKDFKVSHEKFDFDLWIDEVDKYPWKYEDNKSIVKEALKIMEKYQEILEKDNLIDEDDLYRISEEHLGDLHFDTVLLDGILEFIPSQRSFIKKICKRSKQFISTYQFDDNVYYDARTLILEENLNFLKSLSQNIEYAKSSQYECKESLYSFPSPDEEVKSIGNMIINAISQNNILNWEDFLVVFPDMLYYRPLVQRIFNRLEIPFCMTPGYVLSQDPSIISIVSFMEWVNYPSWEKLMSLFTSPFFSFDKKEAEKFSLASRKTFGGIGFFPSNGWLNDWENWRKIEKAKNLMTGNIKSITQWCNCLKESMKELGWKMFDYEGNIALMEIFDELKDDTSLDLTMFRNIFNATLDITEVEKSRGKGVRVMGVLDSMGVESSAVFFGGVTDDNLPMSAKKDEFFLPDPLKKDLQLTTYELKIARERLDLYRLKKSGKKIIFTYPARVGGRQKNKSIMLHNLLEESIPVENFVYNGKNIFSASPDYEKFLSKFFKDDIFNFTVSQIDDLSRCPYMFYLKYVEEIEPYKEPIIEEIPELWGRILHTAAEKAAQDFVGRIQDTLVIEAQYEKFCSLVNKFLENPGIILSHYDYKLPAVIRTFLEKRKQHIFNAFLNIMKKHQGHKILEIEKKQTVTIGNVNIIGKIDRIEKRENDIFEIIDYKSGQSPSLAKKYPQTRNCLDLKNLELPLYALMEYKLNGIIPDVFVWVFSFEETQDEKKYEQINNDFLEMLEVDLNELANNLKNQKFQFKPRNNSNCYGCYFSNFCIMKKGLSDEQE</sequence>
<dbReference type="Gene3D" id="3.40.50.300">
    <property type="entry name" value="P-loop containing nucleotide triphosphate hydrolases"/>
    <property type="match status" value="1"/>
</dbReference>
<gene>
    <name evidence="2" type="primary">addB</name>
    <name evidence="2" type="ORF">BWX89_01406</name>
</gene>
<dbReference type="InterPro" id="IPR011604">
    <property type="entry name" value="PDDEXK-like_dom_sf"/>
</dbReference>
<dbReference type="SUPFAM" id="SSF52540">
    <property type="entry name" value="P-loop containing nucleoside triphosphate hydrolases"/>
    <property type="match status" value="1"/>
</dbReference>
<dbReference type="Proteomes" id="UP000485562">
    <property type="component" value="Unassembled WGS sequence"/>
</dbReference>
<dbReference type="EC" id="3.6.4.12" evidence="2"/>
<dbReference type="Gene3D" id="3.90.320.10">
    <property type="match status" value="1"/>
</dbReference>